<dbReference type="Proteomes" id="UP000199664">
    <property type="component" value="Unassembled WGS sequence"/>
</dbReference>
<dbReference type="Gene3D" id="1.10.260.40">
    <property type="entry name" value="lambda repressor-like DNA-binding domains"/>
    <property type="match status" value="1"/>
</dbReference>
<dbReference type="InterPro" id="IPR028082">
    <property type="entry name" value="Peripla_BP_I"/>
</dbReference>
<keyword evidence="2" id="KW-0238">DNA-binding</keyword>
<dbReference type="InterPro" id="IPR046335">
    <property type="entry name" value="LacI/GalR-like_sensor"/>
</dbReference>
<gene>
    <name evidence="5" type="ORF">SAMN04515666_105373</name>
</gene>
<dbReference type="Pfam" id="PF00356">
    <property type="entry name" value="LacI"/>
    <property type="match status" value="1"/>
</dbReference>
<dbReference type="AlphaFoldDB" id="A0A1H7T7A2"/>
<dbReference type="InterPro" id="IPR010982">
    <property type="entry name" value="Lambda_DNA-bd_dom_sf"/>
</dbReference>
<dbReference type="PANTHER" id="PTHR30146:SF155">
    <property type="entry name" value="ALANINE RACEMASE"/>
    <property type="match status" value="1"/>
</dbReference>
<dbReference type="STRING" id="1036779.SAMN04515666_105373"/>
<dbReference type="OrthoDB" id="7170131at2"/>
<keyword evidence="3" id="KW-0804">Transcription</keyword>
<dbReference type="GO" id="GO:0003700">
    <property type="term" value="F:DNA-binding transcription factor activity"/>
    <property type="evidence" value="ECO:0007669"/>
    <property type="project" value="TreeGrafter"/>
</dbReference>
<evidence type="ECO:0000256" key="2">
    <source>
        <dbReference type="ARBA" id="ARBA00023125"/>
    </source>
</evidence>
<reference evidence="6" key="1">
    <citation type="submission" date="2016-10" db="EMBL/GenBank/DDBJ databases">
        <authorList>
            <person name="Varghese N."/>
            <person name="Submissions S."/>
        </authorList>
    </citation>
    <scope>NUCLEOTIDE SEQUENCE [LARGE SCALE GENOMIC DNA]</scope>
    <source>
        <strain evidence="6">LMG 26383,CCUG 61248,R- 45681</strain>
    </source>
</reference>
<evidence type="ECO:0000259" key="4">
    <source>
        <dbReference type="PROSITE" id="PS50932"/>
    </source>
</evidence>
<organism evidence="5 6">
    <name type="scientific">Bosea lupini</name>
    <dbReference type="NCBI Taxonomy" id="1036779"/>
    <lineage>
        <taxon>Bacteria</taxon>
        <taxon>Pseudomonadati</taxon>
        <taxon>Pseudomonadota</taxon>
        <taxon>Alphaproteobacteria</taxon>
        <taxon>Hyphomicrobiales</taxon>
        <taxon>Boseaceae</taxon>
        <taxon>Bosea</taxon>
    </lineage>
</organism>
<evidence type="ECO:0000313" key="6">
    <source>
        <dbReference type="Proteomes" id="UP000199664"/>
    </source>
</evidence>
<keyword evidence="1" id="KW-0805">Transcription regulation</keyword>
<dbReference type="Gene3D" id="3.40.50.2300">
    <property type="match status" value="2"/>
</dbReference>
<protein>
    <submittedName>
        <fullName evidence="5">Transcriptional regulator, LacI family</fullName>
    </submittedName>
</protein>
<evidence type="ECO:0000313" key="5">
    <source>
        <dbReference type="EMBL" id="SEL80399.1"/>
    </source>
</evidence>
<feature type="domain" description="HTH lacI-type" evidence="4">
    <location>
        <begin position="2"/>
        <end position="56"/>
    </location>
</feature>
<dbReference type="GO" id="GO:0000976">
    <property type="term" value="F:transcription cis-regulatory region binding"/>
    <property type="evidence" value="ECO:0007669"/>
    <property type="project" value="TreeGrafter"/>
</dbReference>
<proteinExistence type="predicted"/>
<dbReference type="SUPFAM" id="SSF47413">
    <property type="entry name" value="lambda repressor-like DNA-binding domains"/>
    <property type="match status" value="1"/>
</dbReference>
<evidence type="ECO:0000256" key="3">
    <source>
        <dbReference type="ARBA" id="ARBA00023163"/>
    </source>
</evidence>
<keyword evidence="6" id="KW-1185">Reference proteome</keyword>
<evidence type="ECO:0000256" key="1">
    <source>
        <dbReference type="ARBA" id="ARBA00023015"/>
    </source>
</evidence>
<dbReference type="SMART" id="SM00354">
    <property type="entry name" value="HTH_LACI"/>
    <property type="match status" value="1"/>
</dbReference>
<dbReference type="PROSITE" id="PS50932">
    <property type="entry name" value="HTH_LACI_2"/>
    <property type="match status" value="1"/>
</dbReference>
<dbReference type="InterPro" id="IPR000843">
    <property type="entry name" value="HTH_LacI"/>
</dbReference>
<dbReference type="SUPFAM" id="SSF53822">
    <property type="entry name" value="Periplasmic binding protein-like I"/>
    <property type="match status" value="1"/>
</dbReference>
<dbReference type="RefSeq" id="WP_091836821.1">
    <property type="nucleotide sequence ID" value="NZ_FOAN01000005.1"/>
</dbReference>
<dbReference type="CDD" id="cd20010">
    <property type="entry name" value="PBP1_AglR-like"/>
    <property type="match status" value="1"/>
</dbReference>
<dbReference type="CDD" id="cd01392">
    <property type="entry name" value="HTH_LacI"/>
    <property type="match status" value="1"/>
</dbReference>
<sequence>MSSLKDLARNLGLSVTTVSRALDDYPDVAQSTRERVRHAAREANYRPHSAARRLRKGTGETVAFVMPAQPGHFHEPVFAELLAAIGEKLAAEQHDLILLAARPGLEEMATYRRLVESGRADAFILARTRRKDERVAYLEAKGVPFICHGRTETKRPYAFVDGDGQAGFRTLTTRLIGLGHRRIAHLSAPSYLTFATLRAAGWRQAMIEAGFEEDVQRLFVEGEPTEADGHRLAAELLAGSQPPTALVCATDRMALGAMQAVVEAGLAIGPDIAVTGHDNIPAASYARPGLTTLELPPAEVGARLAAMVLARMSGRDPRELSAVLDLRQIPRGSSAEA</sequence>
<dbReference type="EMBL" id="FOAN01000005">
    <property type="protein sequence ID" value="SEL80399.1"/>
    <property type="molecule type" value="Genomic_DNA"/>
</dbReference>
<dbReference type="Pfam" id="PF13377">
    <property type="entry name" value="Peripla_BP_3"/>
    <property type="match status" value="1"/>
</dbReference>
<dbReference type="PANTHER" id="PTHR30146">
    <property type="entry name" value="LACI-RELATED TRANSCRIPTIONAL REPRESSOR"/>
    <property type="match status" value="1"/>
</dbReference>
<accession>A0A1H7T7A2</accession>
<name>A0A1H7T7A2_9HYPH</name>